<sequence length="79" mass="8946">MLYNSVEIPETCNVLKLLLIPYLVPTKTQIKTNKNLWKPSLVESAAAFVVHVTNLTGLEAELEKRGKNIYNMVQLFSLL</sequence>
<dbReference type="AlphaFoldDB" id="A0A9P0NH34"/>
<gene>
    <name evidence="1" type="ORF">APHIGO_LOCUS5041</name>
</gene>
<evidence type="ECO:0000313" key="2">
    <source>
        <dbReference type="Proteomes" id="UP001154329"/>
    </source>
</evidence>
<dbReference type="Proteomes" id="UP001154329">
    <property type="component" value="Chromosome 2"/>
</dbReference>
<reference evidence="1" key="1">
    <citation type="submission" date="2022-02" db="EMBL/GenBank/DDBJ databases">
        <authorList>
            <person name="King R."/>
        </authorList>
    </citation>
    <scope>NUCLEOTIDE SEQUENCE</scope>
</reference>
<keyword evidence="2" id="KW-1185">Reference proteome</keyword>
<dbReference type="EMBL" id="OU899035">
    <property type="protein sequence ID" value="CAH1723101.1"/>
    <property type="molecule type" value="Genomic_DNA"/>
</dbReference>
<evidence type="ECO:0000313" key="1">
    <source>
        <dbReference type="EMBL" id="CAH1723101.1"/>
    </source>
</evidence>
<protein>
    <submittedName>
        <fullName evidence="1">Uncharacterized protein</fullName>
    </submittedName>
</protein>
<accession>A0A9P0NH34</accession>
<name>A0A9P0NH34_APHGO</name>
<reference evidence="1" key="2">
    <citation type="submission" date="2022-10" db="EMBL/GenBank/DDBJ databases">
        <authorList>
            <consortium name="ENA_rothamsted_submissions"/>
            <consortium name="culmorum"/>
            <person name="King R."/>
        </authorList>
    </citation>
    <scope>NUCLEOTIDE SEQUENCE</scope>
</reference>
<organism evidence="1 2">
    <name type="scientific">Aphis gossypii</name>
    <name type="common">Cotton aphid</name>
    <dbReference type="NCBI Taxonomy" id="80765"/>
    <lineage>
        <taxon>Eukaryota</taxon>
        <taxon>Metazoa</taxon>
        <taxon>Ecdysozoa</taxon>
        <taxon>Arthropoda</taxon>
        <taxon>Hexapoda</taxon>
        <taxon>Insecta</taxon>
        <taxon>Pterygota</taxon>
        <taxon>Neoptera</taxon>
        <taxon>Paraneoptera</taxon>
        <taxon>Hemiptera</taxon>
        <taxon>Sternorrhyncha</taxon>
        <taxon>Aphidomorpha</taxon>
        <taxon>Aphidoidea</taxon>
        <taxon>Aphididae</taxon>
        <taxon>Aphidini</taxon>
        <taxon>Aphis</taxon>
        <taxon>Aphis</taxon>
    </lineage>
</organism>
<proteinExistence type="predicted"/>